<reference evidence="1" key="1">
    <citation type="submission" date="2018-06" db="EMBL/GenBank/DDBJ databases">
        <authorList>
            <person name="Zhirakovskaya E."/>
        </authorList>
    </citation>
    <scope>NUCLEOTIDE SEQUENCE</scope>
</reference>
<name>A0A3B1ACF5_9ZZZZ</name>
<dbReference type="AlphaFoldDB" id="A0A3B1ACF5"/>
<sequence length="63" mass="6695">GKGLGTIIPAGPENNDRLSRFLAAASVSIAGEIFARYPLCRLTHQQFDTLSPASHAASQREKG</sequence>
<feature type="non-terminal residue" evidence="1">
    <location>
        <position position="1"/>
    </location>
</feature>
<evidence type="ECO:0000313" key="1">
    <source>
        <dbReference type="EMBL" id="VAX03426.1"/>
    </source>
</evidence>
<gene>
    <name evidence="1" type="ORF">MNBD_GAMMA20-1026</name>
</gene>
<organism evidence="1">
    <name type="scientific">hydrothermal vent metagenome</name>
    <dbReference type="NCBI Taxonomy" id="652676"/>
    <lineage>
        <taxon>unclassified sequences</taxon>
        <taxon>metagenomes</taxon>
        <taxon>ecological metagenomes</taxon>
    </lineage>
</organism>
<protein>
    <submittedName>
        <fullName evidence="1">Uncharacterized protein</fullName>
    </submittedName>
</protein>
<proteinExistence type="predicted"/>
<dbReference type="EMBL" id="UOFU01000325">
    <property type="protein sequence ID" value="VAX03426.1"/>
    <property type="molecule type" value="Genomic_DNA"/>
</dbReference>
<accession>A0A3B1ACF5</accession>